<evidence type="ECO:0000313" key="13">
    <source>
        <dbReference type="Proteomes" id="UP000184233"/>
    </source>
</evidence>
<evidence type="ECO:0000256" key="2">
    <source>
        <dbReference type="ARBA" id="ARBA00004170"/>
    </source>
</evidence>
<dbReference type="GO" id="GO:0045259">
    <property type="term" value="C:proton-transporting ATP synthase complex"/>
    <property type="evidence" value="ECO:0007669"/>
    <property type="project" value="UniProtKB-KW"/>
</dbReference>
<dbReference type="NCBIfam" id="TIGR01146">
    <property type="entry name" value="ATPsyn_F1gamma"/>
    <property type="match status" value="1"/>
</dbReference>
<keyword evidence="11" id="KW-1003">Cell membrane</keyword>
<dbReference type="InterPro" id="IPR035968">
    <property type="entry name" value="ATP_synth_F1_ATPase_gsu"/>
</dbReference>
<dbReference type="PANTHER" id="PTHR11693">
    <property type="entry name" value="ATP SYNTHASE GAMMA CHAIN"/>
    <property type="match status" value="1"/>
</dbReference>
<evidence type="ECO:0000256" key="3">
    <source>
        <dbReference type="ARBA" id="ARBA00007681"/>
    </source>
</evidence>
<keyword evidence="4 11" id="KW-0813">Transport</keyword>
<keyword evidence="8 11" id="KW-0139">CF(1)</keyword>
<dbReference type="FunFam" id="1.10.287.80:FF:000003">
    <property type="entry name" value="ATP synthase gamma chain, chloroplastic"/>
    <property type="match status" value="1"/>
</dbReference>
<reference evidence="12 13" key="1">
    <citation type="submission" date="2016-09" db="EMBL/GenBank/DDBJ databases">
        <title>Genome-resolved meta-omics ties microbial dynamics to process performance in biotechnology for thiocyanate degradation.</title>
        <authorList>
            <person name="Kantor R.S."/>
            <person name="Huddy R.J."/>
            <person name="Iyer R."/>
            <person name="Thomas B.C."/>
            <person name="Brown C.T."/>
            <person name="Anantharaman K."/>
            <person name="Tringe S."/>
            <person name="Hettich R.L."/>
            <person name="Harrison S.T."/>
            <person name="Banfield J.F."/>
        </authorList>
    </citation>
    <scope>NUCLEOTIDE SEQUENCE [LARGE SCALE GENOMIC DNA]</scope>
    <source>
        <strain evidence="12">59-99</strain>
    </source>
</reference>
<evidence type="ECO:0000256" key="5">
    <source>
        <dbReference type="ARBA" id="ARBA00022781"/>
    </source>
</evidence>
<dbReference type="GO" id="GO:0046933">
    <property type="term" value="F:proton-transporting ATP synthase activity, rotational mechanism"/>
    <property type="evidence" value="ECO:0007669"/>
    <property type="project" value="UniProtKB-UniRule"/>
</dbReference>
<evidence type="ECO:0000256" key="6">
    <source>
        <dbReference type="ARBA" id="ARBA00023065"/>
    </source>
</evidence>
<name>A0A1M3L5T6_9BACT</name>
<dbReference type="PRINTS" id="PR00126">
    <property type="entry name" value="ATPASEGAMMA"/>
</dbReference>
<evidence type="ECO:0000256" key="9">
    <source>
        <dbReference type="ARBA" id="ARBA00023310"/>
    </source>
</evidence>
<evidence type="ECO:0000256" key="8">
    <source>
        <dbReference type="ARBA" id="ARBA00023196"/>
    </source>
</evidence>
<comment type="similarity">
    <text evidence="3 11">Belongs to the ATPase gamma chain family.</text>
</comment>
<dbReference type="Gene3D" id="3.40.1380.10">
    <property type="match status" value="1"/>
</dbReference>
<organism evidence="12 13">
    <name type="scientific">Candidatus Kapaibacterium thiocyanatum</name>
    <dbReference type="NCBI Taxonomy" id="1895771"/>
    <lineage>
        <taxon>Bacteria</taxon>
        <taxon>Pseudomonadati</taxon>
        <taxon>Candidatus Kapaibacteriota</taxon>
        <taxon>Candidatus Kapaibacteriia</taxon>
        <taxon>Candidatus Kapaibacteriales</taxon>
        <taxon>Candidatus Kapaibacteriaceae</taxon>
        <taxon>Candidatus Kapaibacterium</taxon>
    </lineage>
</organism>
<dbReference type="GO" id="GO:0042777">
    <property type="term" value="P:proton motive force-driven plasma membrane ATP synthesis"/>
    <property type="evidence" value="ECO:0007669"/>
    <property type="project" value="UniProtKB-UniRule"/>
</dbReference>
<evidence type="ECO:0000256" key="4">
    <source>
        <dbReference type="ARBA" id="ARBA00022448"/>
    </source>
</evidence>
<accession>A0A1M3L5T6</accession>
<proteinExistence type="inferred from homology"/>
<sequence>MATLREIKSRITAVRNTSKITQAMRMVAAAKLRRAQEAITSARPFADKLQYILGNLSAAESDFVHPFFEARKELRSIAVIIVSSDRGLCGAFNTNLLRAASARLEELHKAHPDANVTVIPVGRRSVGAAKKREEEIVREYPEVFFRLEFTTAQDIADLVSNGFLTGRFDHVEVIYNQFVSIIRQEVKTMQLLPIVPADTKAQEQKRTSTDYIFEPTRADILDTLLPMYLNIQVWRTLLDSNAAEQAARMMAMENATTNARDLINSLQLVYNRERQAAITKEMLEIVGGAEALSSQ</sequence>
<keyword evidence="6 11" id="KW-0406">Ion transport</keyword>
<dbReference type="PANTHER" id="PTHR11693:SF22">
    <property type="entry name" value="ATP SYNTHASE SUBUNIT GAMMA, MITOCHONDRIAL"/>
    <property type="match status" value="1"/>
</dbReference>
<evidence type="ECO:0000256" key="11">
    <source>
        <dbReference type="HAMAP-Rule" id="MF_00815"/>
    </source>
</evidence>
<dbReference type="Gene3D" id="1.10.287.80">
    <property type="entry name" value="ATP synthase, gamma subunit, helix hairpin domain"/>
    <property type="match status" value="1"/>
</dbReference>
<comment type="subunit">
    <text evidence="11">F-type ATPases have 2 components, CF(1) - the catalytic core - and CF(0) - the membrane proton channel. CF(1) has five subunits: alpha(3), beta(3), gamma(1), delta(1), epsilon(1). CF(0) has three main subunits: a, b and c.</text>
</comment>
<dbReference type="CDD" id="cd12151">
    <property type="entry name" value="F1-ATPase_gamma"/>
    <property type="match status" value="1"/>
</dbReference>
<keyword evidence="9 11" id="KW-0066">ATP synthesis</keyword>
<evidence type="ECO:0000256" key="7">
    <source>
        <dbReference type="ARBA" id="ARBA00023136"/>
    </source>
</evidence>
<protein>
    <recommendedName>
        <fullName evidence="11">ATP synthase gamma chain</fullName>
    </recommendedName>
    <alternativeName>
        <fullName evidence="11">ATP synthase F1 sector gamma subunit</fullName>
    </alternativeName>
    <alternativeName>
        <fullName evidence="11">F-ATPase gamma subunit</fullName>
    </alternativeName>
</protein>
<dbReference type="SUPFAM" id="SSF52943">
    <property type="entry name" value="ATP synthase (F1-ATPase), gamma subunit"/>
    <property type="match status" value="1"/>
</dbReference>
<dbReference type="HAMAP" id="MF_00815">
    <property type="entry name" value="ATP_synth_gamma_bact"/>
    <property type="match status" value="1"/>
</dbReference>
<comment type="function">
    <text evidence="1 11">Produces ATP from ADP in the presence of a proton gradient across the membrane. The gamma chain is believed to be important in regulating ATPase activity and the flow of protons through the CF(0) complex.</text>
</comment>
<dbReference type="InterPro" id="IPR000131">
    <property type="entry name" value="ATP_synth_F1_gsu"/>
</dbReference>
<keyword evidence="7 11" id="KW-0472">Membrane</keyword>
<dbReference type="GO" id="GO:0009579">
    <property type="term" value="C:thylakoid"/>
    <property type="evidence" value="ECO:0007669"/>
    <property type="project" value="UniProtKB-SubCell"/>
</dbReference>
<dbReference type="EMBL" id="MKVH01000003">
    <property type="protein sequence ID" value="OJX60910.1"/>
    <property type="molecule type" value="Genomic_DNA"/>
</dbReference>
<dbReference type="Pfam" id="PF00231">
    <property type="entry name" value="ATP-synt"/>
    <property type="match status" value="1"/>
</dbReference>
<dbReference type="Proteomes" id="UP000184233">
    <property type="component" value="Unassembled WGS sequence"/>
</dbReference>
<comment type="caution">
    <text evidence="12">The sequence shown here is derived from an EMBL/GenBank/DDBJ whole genome shotgun (WGS) entry which is preliminary data.</text>
</comment>
<dbReference type="GO" id="GO:0005886">
    <property type="term" value="C:plasma membrane"/>
    <property type="evidence" value="ECO:0007669"/>
    <property type="project" value="UniProtKB-SubCell"/>
</dbReference>
<evidence type="ECO:0000256" key="1">
    <source>
        <dbReference type="ARBA" id="ARBA00003456"/>
    </source>
</evidence>
<evidence type="ECO:0000313" key="12">
    <source>
        <dbReference type="EMBL" id="OJX60910.1"/>
    </source>
</evidence>
<comment type="subcellular location">
    <subcellularLocation>
        <location evidence="11">Cell membrane</location>
        <topology evidence="11">Peripheral membrane protein</topology>
    </subcellularLocation>
    <subcellularLocation>
        <location evidence="2">Membrane</location>
        <topology evidence="2">Peripheral membrane protein</topology>
    </subcellularLocation>
    <subcellularLocation>
        <location evidence="10">Thylakoid</location>
    </subcellularLocation>
</comment>
<evidence type="ECO:0000256" key="10">
    <source>
        <dbReference type="ARBA" id="ARBA00060385"/>
    </source>
</evidence>
<dbReference type="PROSITE" id="PS00153">
    <property type="entry name" value="ATPASE_GAMMA"/>
    <property type="match status" value="1"/>
</dbReference>
<dbReference type="STRING" id="1895771.BGO89_04930"/>
<gene>
    <name evidence="11" type="primary">atpG</name>
    <name evidence="12" type="ORF">BGO89_04930</name>
</gene>
<dbReference type="InterPro" id="IPR023632">
    <property type="entry name" value="ATP_synth_F1_gsu_CS"/>
</dbReference>
<dbReference type="GO" id="GO:0005524">
    <property type="term" value="F:ATP binding"/>
    <property type="evidence" value="ECO:0007669"/>
    <property type="project" value="UniProtKB-UniRule"/>
</dbReference>
<dbReference type="AlphaFoldDB" id="A0A1M3L5T6"/>
<keyword evidence="5 11" id="KW-0375">Hydrogen ion transport</keyword>